<evidence type="ECO:0000313" key="12">
    <source>
        <dbReference type="Proteomes" id="UP000479710"/>
    </source>
</evidence>
<keyword evidence="12" id="KW-1185">Reference proteome</keyword>
<proteinExistence type="inferred from homology"/>
<dbReference type="GO" id="GO:0006817">
    <property type="term" value="P:phosphate ion transport"/>
    <property type="evidence" value="ECO:0007669"/>
    <property type="project" value="UniProtKB-KW"/>
</dbReference>
<keyword evidence="6 9" id="KW-0472">Membrane</keyword>
<evidence type="ECO:0000256" key="7">
    <source>
        <dbReference type="ARBA" id="ARBA00044504"/>
    </source>
</evidence>
<gene>
    <name evidence="11" type="ORF">E2562_000874</name>
</gene>
<evidence type="ECO:0000256" key="5">
    <source>
        <dbReference type="ARBA" id="ARBA00022989"/>
    </source>
</evidence>
<organism evidence="11 12">
    <name type="scientific">Oryza meyeriana var. granulata</name>
    <dbReference type="NCBI Taxonomy" id="110450"/>
    <lineage>
        <taxon>Eukaryota</taxon>
        <taxon>Viridiplantae</taxon>
        <taxon>Streptophyta</taxon>
        <taxon>Embryophyta</taxon>
        <taxon>Tracheophyta</taxon>
        <taxon>Spermatophyta</taxon>
        <taxon>Magnoliopsida</taxon>
        <taxon>Liliopsida</taxon>
        <taxon>Poales</taxon>
        <taxon>Poaceae</taxon>
        <taxon>BOP clade</taxon>
        <taxon>Oryzoideae</taxon>
        <taxon>Oryzeae</taxon>
        <taxon>Oryzinae</taxon>
        <taxon>Oryza</taxon>
        <taxon>Oryza meyeriana</taxon>
    </lineage>
</organism>
<dbReference type="PROSITE" id="PS50850">
    <property type="entry name" value="MFS"/>
    <property type="match status" value="1"/>
</dbReference>
<comment type="subcellular location">
    <subcellularLocation>
        <location evidence="1">Membrane</location>
        <topology evidence="1">Multi-pass membrane protein</topology>
    </subcellularLocation>
</comment>
<keyword evidence="4" id="KW-0769">Symport</keyword>
<dbReference type="InterPro" id="IPR011701">
    <property type="entry name" value="MFS"/>
</dbReference>
<reference evidence="11 12" key="1">
    <citation type="submission" date="2019-11" db="EMBL/GenBank/DDBJ databases">
        <title>Whole genome sequence of Oryza granulata.</title>
        <authorList>
            <person name="Li W."/>
        </authorList>
    </citation>
    <scope>NUCLEOTIDE SEQUENCE [LARGE SCALE GENOMIC DNA]</scope>
    <source>
        <strain evidence="12">cv. Menghai</strain>
        <tissue evidence="11">Leaf</tissue>
    </source>
</reference>
<dbReference type="InterPro" id="IPR020846">
    <property type="entry name" value="MFS_dom"/>
</dbReference>
<keyword evidence="2" id="KW-0813">Transport</keyword>
<evidence type="ECO:0000256" key="1">
    <source>
        <dbReference type="ARBA" id="ARBA00004141"/>
    </source>
</evidence>
<dbReference type="Proteomes" id="UP000479710">
    <property type="component" value="Unassembled WGS sequence"/>
</dbReference>
<dbReference type="AlphaFoldDB" id="A0A6G1CY92"/>
<dbReference type="SUPFAM" id="SSF103473">
    <property type="entry name" value="MFS general substrate transporter"/>
    <property type="match status" value="1"/>
</dbReference>
<dbReference type="EMBL" id="SPHZ02000007">
    <property type="protein sequence ID" value="KAF0905069.1"/>
    <property type="molecule type" value="Genomic_DNA"/>
</dbReference>
<feature type="compositionally biased region" description="Polar residues" evidence="8">
    <location>
        <begin position="1"/>
        <end position="10"/>
    </location>
</feature>
<evidence type="ECO:0000256" key="8">
    <source>
        <dbReference type="SAM" id="MobiDB-lite"/>
    </source>
</evidence>
<evidence type="ECO:0000256" key="2">
    <source>
        <dbReference type="ARBA" id="ARBA00022592"/>
    </source>
</evidence>
<comment type="caution">
    <text evidence="11">The sequence shown here is derived from an EMBL/GenBank/DDBJ whole genome shotgun (WGS) entry which is preliminary data.</text>
</comment>
<sequence>MANTATTPLLTSHEAKPAKAPSIDDTIETYIGATGAGQLLKAMSEPPWHYTGVAATSGDLSCWPASTSPCALPSGTWEWDHPAETSVVSEWALKCGGPALVSLLASSFFAGNLAVGFLLTTLTDTILGRKKMLLLSLVTMSFASVLTAFSPNVWVYAALQFMCGFGRSMVGTSAMVLSTELVGKRWRNTVSAAGFVFFSVGFLSLPGLTYTLREVSWRSMSCRGGCWCATGGRRPSRRCGRSCRSTASETET</sequence>
<evidence type="ECO:0000256" key="3">
    <source>
        <dbReference type="ARBA" id="ARBA00022692"/>
    </source>
</evidence>
<name>A0A6G1CY92_9ORYZ</name>
<keyword evidence="2" id="KW-0592">Phosphate transport</keyword>
<dbReference type="OrthoDB" id="5296287at2759"/>
<evidence type="ECO:0000256" key="9">
    <source>
        <dbReference type="SAM" id="Phobius"/>
    </source>
</evidence>
<dbReference type="PANTHER" id="PTHR24064">
    <property type="entry name" value="SOLUTE CARRIER FAMILY 22 MEMBER"/>
    <property type="match status" value="1"/>
</dbReference>
<feature type="transmembrane region" description="Helical" evidence="9">
    <location>
        <begin position="132"/>
        <end position="149"/>
    </location>
</feature>
<feature type="transmembrane region" description="Helical" evidence="9">
    <location>
        <begin position="189"/>
        <end position="210"/>
    </location>
</feature>
<evidence type="ECO:0000259" key="10">
    <source>
        <dbReference type="PROSITE" id="PS50850"/>
    </source>
</evidence>
<comment type="similarity">
    <text evidence="7">Belongs to the major facilitator superfamily. Phosphate:H(+) symporter (TC 2.A.1.9) family.</text>
</comment>
<evidence type="ECO:0000256" key="4">
    <source>
        <dbReference type="ARBA" id="ARBA00022847"/>
    </source>
</evidence>
<dbReference type="Gene3D" id="1.20.1250.20">
    <property type="entry name" value="MFS general substrate transporter like domains"/>
    <property type="match status" value="1"/>
</dbReference>
<dbReference type="GO" id="GO:0015293">
    <property type="term" value="F:symporter activity"/>
    <property type="evidence" value="ECO:0007669"/>
    <property type="project" value="UniProtKB-KW"/>
</dbReference>
<accession>A0A6G1CY92</accession>
<dbReference type="GO" id="GO:0016020">
    <property type="term" value="C:membrane"/>
    <property type="evidence" value="ECO:0007669"/>
    <property type="project" value="UniProtKB-SubCell"/>
</dbReference>
<keyword evidence="3 9" id="KW-0812">Transmembrane</keyword>
<evidence type="ECO:0000256" key="6">
    <source>
        <dbReference type="ARBA" id="ARBA00023136"/>
    </source>
</evidence>
<protein>
    <recommendedName>
        <fullName evidence="10">Major facilitator superfamily (MFS) profile domain-containing protein</fullName>
    </recommendedName>
</protein>
<feature type="transmembrane region" description="Helical" evidence="9">
    <location>
        <begin position="99"/>
        <end position="120"/>
    </location>
</feature>
<dbReference type="Pfam" id="PF07690">
    <property type="entry name" value="MFS_1"/>
    <property type="match status" value="1"/>
</dbReference>
<feature type="domain" description="Major facilitator superfamily (MFS) profile" evidence="10">
    <location>
        <begin position="50"/>
        <end position="252"/>
    </location>
</feature>
<keyword evidence="5 9" id="KW-1133">Transmembrane helix</keyword>
<dbReference type="InterPro" id="IPR036259">
    <property type="entry name" value="MFS_trans_sf"/>
</dbReference>
<evidence type="ECO:0000313" key="11">
    <source>
        <dbReference type="EMBL" id="KAF0905069.1"/>
    </source>
</evidence>
<feature type="region of interest" description="Disordered" evidence="8">
    <location>
        <begin position="1"/>
        <end position="20"/>
    </location>
</feature>